<gene>
    <name evidence="3" type="ORF">Scani_28840</name>
</gene>
<reference evidence="3 4" key="1">
    <citation type="submission" date="2019-12" db="EMBL/GenBank/DDBJ databases">
        <title>Whole genome shotgun sequence of Streptomyces caniferus NBRC 15389.</title>
        <authorList>
            <person name="Ichikawa N."/>
            <person name="Kimura A."/>
            <person name="Kitahashi Y."/>
            <person name="Komaki H."/>
            <person name="Tamura T."/>
        </authorList>
    </citation>
    <scope>NUCLEOTIDE SEQUENCE [LARGE SCALE GENOMIC DNA]</scope>
    <source>
        <strain evidence="3 4">NBRC 15389</strain>
    </source>
</reference>
<accession>A0A640S887</accession>
<dbReference type="EMBL" id="BLIN01000003">
    <property type="protein sequence ID" value="GFE06616.1"/>
    <property type="molecule type" value="Genomic_DNA"/>
</dbReference>
<proteinExistence type="predicted"/>
<keyword evidence="2" id="KW-1133">Transmembrane helix</keyword>
<keyword evidence="2" id="KW-0812">Transmembrane</keyword>
<protein>
    <submittedName>
        <fullName evidence="3">Uncharacterized protein</fullName>
    </submittedName>
</protein>
<dbReference type="AlphaFoldDB" id="A0A640S887"/>
<feature type="transmembrane region" description="Helical" evidence="2">
    <location>
        <begin position="7"/>
        <end position="32"/>
    </location>
</feature>
<evidence type="ECO:0000313" key="4">
    <source>
        <dbReference type="Proteomes" id="UP000435837"/>
    </source>
</evidence>
<feature type="compositionally biased region" description="Low complexity" evidence="1">
    <location>
        <begin position="66"/>
        <end position="75"/>
    </location>
</feature>
<dbReference type="Proteomes" id="UP000435837">
    <property type="component" value="Unassembled WGS sequence"/>
</dbReference>
<comment type="caution">
    <text evidence="3">The sequence shown here is derived from an EMBL/GenBank/DDBJ whole genome shotgun (WGS) entry which is preliminary data.</text>
</comment>
<evidence type="ECO:0000256" key="2">
    <source>
        <dbReference type="SAM" id="Phobius"/>
    </source>
</evidence>
<keyword evidence="2" id="KW-0472">Membrane</keyword>
<evidence type="ECO:0000313" key="3">
    <source>
        <dbReference type="EMBL" id="GFE06616.1"/>
    </source>
</evidence>
<evidence type="ECO:0000256" key="1">
    <source>
        <dbReference type="SAM" id="MobiDB-lite"/>
    </source>
</evidence>
<name>A0A640S887_9ACTN</name>
<feature type="transmembrane region" description="Helical" evidence="2">
    <location>
        <begin position="38"/>
        <end position="58"/>
    </location>
</feature>
<feature type="region of interest" description="Disordered" evidence="1">
    <location>
        <begin position="66"/>
        <end position="169"/>
    </location>
</feature>
<organism evidence="3 4">
    <name type="scientific">Streptomyces caniferus</name>
    <dbReference type="NCBI Taxonomy" id="285557"/>
    <lineage>
        <taxon>Bacteria</taxon>
        <taxon>Bacillati</taxon>
        <taxon>Actinomycetota</taxon>
        <taxon>Actinomycetes</taxon>
        <taxon>Kitasatosporales</taxon>
        <taxon>Streptomycetaceae</taxon>
        <taxon>Streptomyces</taxon>
    </lineage>
</organism>
<feature type="compositionally biased region" description="Low complexity" evidence="1">
    <location>
        <begin position="87"/>
        <end position="103"/>
    </location>
</feature>
<sequence>MGRAIRWVVAGLVTAAAFAVPAWLCGALLLPSLLEDPAIRWSLACALGAVLGSLAVLWSNSFATSAPASGTSGSSVEATAERAVAIGGSSSGPISTGDTTAPAAPAPTGPAPVRPGGGPDPDPPPAAGTVSASGTRSIAMGGTNSGPLSTGDQRIGEQAAGDPPDRTAP</sequence>
<feature type="compositionally biased region" description="Pro residues" evidence="1">
    <location>
        <begin position="104"/>
        <end position="126"/>
    </location>
</feature>